<dbReference type="EMBL" id="LR882967">
    <property type="protein sequence ID" value="CAD5986288.1"/>
    <property type="molecule type" value="Genomic_DNA"/>
</dbReference>
<reference evidence="1" key="1">
    <citation type="submission" date="2020-09" db="EMBL/GenBank/DDBJ databases">
        <authorList>
            <person name="Blom J."/>
        </authorList>
    </citation>
    <scope>NUCLEOTIDE SEQUENCE</scope>
    <source>
        <strain evidence="1">No.713</strain>
    </source>
</reference>
<name>A0A9W4GAI0_9CYAN</name>
<organism evidence="1 2">
    <name type="scientific">Planktothrix pseudagardhii</name>
    <dbReference type="NCBI Taxonomy" id="132604"/>
    <lineage>
        <taxon>Bacteria</taxon>
        <taxon>Bacillati</taxon>
        <taxon>Cyanobacteriota</taxon>
        <taxon>Cyanophyceae</taxon>
        <taxon>Oscillatoriophycideae</taxon>
        <taxon>Oscillatoriales</taxon>
        <taxon>Microcoleaceae</taxon>
        <taxon>Planktothrix</taxon>
    </lineage>
</organism>
<dbReference type="RefSeq" id="WP_254175118.1">
    <property type="nucleotide sequence ID" value="NZ_LR882967.1"/>
</dbReference>
<evidence type="ECO:0000313" key="2">
    <source>
        <dbReference type="Proteomes" id="UP001153719"/>
    </source>
</evidence>
<gene>
    <name evidence="1" type="ORF">NO713_05592</name>
</gene>
<dbReference type="AlphaFoldDB" id="A0A9W4GAI0"/>
<sequence length="58" mass="6909">MLIREKMQMQTIQLKTVVGEDGILQIQMPPELKHKSLEILIVFQFLLDSNSLHRWFKD</sequence>
<keyword evidence="2" id="KW-1185">Reference proteome</keyword>
<accession>A0A9W4GAI0</accession>
<protein>
    <submittedName>
        <fullName evidence="1">Uncharacterized protein</fullName>
    </submittedName>
</protein>
<dbReference type="Proteomes" id="UP001153719">
    <property type="component" value="Chromosome"/>
</dbReference>
<dbReference type="KEGG" id="ppsu:NO713_05592"/>
<evidence type="ECO:0000313" key="1">
    <source>
        <dbReference type="EMBL" id="CAD5986288.1"/>
    </source>
</evidence>
<proteinExistence type="predicted"/>